<protein>
    <submittedName>
        <fullName evidence="2">Cell surface protein</fullName>
    </submittedName>
</protein>
<evidence type="ECO:0000313" key="3">
    <source>
        <dbReference type="Proteomes" id="UP000799444"/>
    </source>
</evidence>
<gene>
    <name evidence="2" type="ORF">EJ04DRAFT_509744</name>
</gene>
<organism evidence="2 3">
    <name type="scientific">Polyplosphaeria fusca</name>
    <dbReference type="NCBI Taxonomy" id="682080"/>
    <lineage>
        <taxon>Eukaryota</taxon>
        <taxon>Fungi</taxon>
        <taxon>Dikarya</taxon>
        <taxon>Ascomycota</taxon>
        <taxon>Pezizomycotina</taxon>
        <taxon>Dothideomycetes</taxon>
        <taxon>Pleosporomycetidae</taxon>
        <taxon>Pleosporales</taxon>
        <taxon>Tetraplosphaeriaceae</taxon>
        <taxon>Polyplosphaeria</taxon>
    </lineage>
</organism>
<evidence type="ECO:0000313" key="2">
    <source>
        <dbReference type="EMBL" id="KAF2738348.1"/>
    </source>
</evidence>
<sequence>MHYHTPLLFTLLLSPLARAHGRIDLITGNAGGNGTALGITGGIVPLTGRNSLTEVDTTVFRKTRIATDGLGRTTGRGPNKATDLTAAMAQAGPTLPQVSPSNGSISGTFHIITTDGAGPISAVIDTTATGAFAQGIHAHVVMNVPGKNGNMRPNGTLPRALHALGLAKRAANVNLDFPFQVLVPGRTKCGGNVAGQEKVCFMKIANSNKAGPFGGVVAFQMVDGDGVRDASVVKTFSA</sequence>
<comment type="caution">
    <text evidence="2">The sequence shown here is derived from an EMBL/GenBank/DDBJ whole genome shotgun (WGS) entry which is preliminary data.</text>
</comment>
<dbReference type="Proteomes" id="UP000799444">
    <property type="component" value="Unassembled WGS sequence"/>
</dbReference>
<dbReference type="PANTHER" id="PTHR34618">
    <property type="entry name" value="SURFACE PROTEIN MAS1, PUTATIVE-RELATED"/>
    <property type="match status" value="1"/>
</dbReference>
<feature type="signal peptide" evidence="1">
    <location>
        <begin position="1"/>
        <end position="19"/>
    </location>
</feature>
<keyword evidence="1" id="KW-0732">Signal</keyword>
<dbReference type="OrthoDB" id="5418436at2759"/>
<dbReference type="EMBL" id="ML996110">
    <property type="protein sequence ID" value="KAF2738348.1"/>
    <property type="molecule type" value="Genomic_DNA"/>
</dbReference>
<accession>A0A9P4R2T9</accession>
<name>A0A9P4R2T9_9PLEO</name>
<dbReference type="InterPro" id="IPR021476">
    <property type="entry name" value="Egh16-like"/>
</dbReference>
<keyword evidence="3" id="KW-1185">Reference proteome</keyword>
<dbReference type="Pfam" id="PF11327">
    <property type="entry name" value="Egh16-like"/>
    <property type="match status" value="1"/>
</dbReference>
<dbReference type="AlphaFoldDB" id="A0A9P4R2T9"/>
<dbReference type="PANTHER" id="PTHR34618:SF4">
    <property type="entry name" value="CAS1"/>
    <property type="match status" value="1"/>
</dbReference>
<proteinExistence type="predicted"/>
<evidence type="ECO:0000256" key="1">
    <source>
        <dbReference type="SAM" id="SignalP"/>
    </source>
</evidence>
<reference evidence="2" key="1">
    <citation type="journal article" date="2020" name="Stud. Mycol.">
        <title>101 Dothideomycetes genomes: a test case for predicting lifestyles and emergence of pathogens.</title>
        <authorList>
            <person name="Haridas S."/>
            <person name="Albert R."/>
            <person name="Binder M."/>
            <person name="Bloem J."/>
            <person name="Labutti K."/>
            <person name="Salamov A."/>
            <person name="Andreopoulos B."/>
            <person name="Baker S."/>
            <person name="Barry K."/>
            <person name="Bills G."/>
            <person name="Bluhm B."/>
            <person name="Cannon C."/>
            <person name="Castanera R."/>
            <person name="Culley D."/>
            <person name="Daum C."/>
            <person name="Ezra D."/>
            <person name="Gonzalez J."/>
            <person name="Henrissat B."/>
            <person name="Kuo A."/>
            <person name="Liang C."/>
            <person name="Lipzen A."/>
            <person name="Lutzoni F."/>
            <person name="Magnuson J."/>
            <person name="Mondo S."/>
            <person name="Nolan M."/>
            <person name="Ohm R."/>
            <person name="Pangilinan J."/>
            <person name="Park H.-J."/>
            <person name="Ramirez L."/>
            <person name="Alfaro M."/>
            <person name="Sun H."/>
            <person name="Tritt A."/>
            <person name="Yoshinaga Y."/>
            <person name="Zwiers L.-H."/>
            <person name="Turgeon B."/>
            <person name="Goodwin S."/>
            <person name="Spatafora J."/>
            <person name="Crous P."/>
            <person name="Grigoriev I."/>
        </authorList>
    </citation>
    <scope>NUCLEOTIDE SEQUENCE</scope>
    <source>
        <strain evidence="2">CBS 125425</strain>
    </source>
</reference>
<feature type="chain" id="PRO_5040413775" evidence="1">
    <location>
        <begin position="20"/>
        <end position="238"/>
    </location>
</feature>